<dbReference type="AlphaFoldDB" id="A0A4U1KZV0"/>
<name>A0A4U1KZV0_9SPHN</name>
<dbReference type="EMBL" id="SWKR01000002">
    <property type="protein sequence ID" value="TKD49957.1"/>
    <property type="molecule type" value="Genomic_DNA"/>
</dbReference>
<keyword evidence="1" id="KW-0378">Hydrolase</keyword>
<reference evidence="1 2" key="1">
    <citation type="submission" date="2019-04" db="EMBL/GenBank/DDBJ databases">
        <authorList>
            <person name="Yang Y."/>
            <person name="Wei D."/>
        </authorList>
    </citation>
    <scope>NUCLEOTIDE SEQUENCE [LARGE SCALE GENOMIC DNA]</scope>
    <source>
        <strain evidence="1 2">L-1-4w-11</strain>
    </source>
</reference>
<protein>
    <submittedName>
        <fullName evidence="1">N-formylglutamate amidohydrolase</fullName>
    </submittedName>
</protein>
<dbReference type="RefSeq" id="WP_136941899.1">
    <property type="nucleotide sequence ID" value="NZ_SWKR01000002.1"/>
</dbReference>
<dbReference type="Gene3D" id="3.40.630.40">
    <property type="entry name" value="Zn-dependent exopeptidases"/>
    <property type="match status" value="1"/>
</dbReference>
<keyword evidence="2" id="KW-1185">Reference proteome</keyword>
<comment type="caution">
    <text evidence="1">The sequence shown here is derived from an EMBL/GenBank/DDBJ whole genome shotgun (WGS) entry which is preliminary data.</text>
</comment>
<dbReference type="OrthoDB" id="9802050at2"/>
<sequence>MTSEGAQHSFDRFGPLAKPASPLVLSVPHAGRDYPPEMARALRVPLAALLPLEDRHIDVVARAAHRDEAMLIARRPRAWIDLNRSEQERDPLVEEGRARTALPIESAKLRSGLGLVPRRTPVAGDIWRAKLSGPEVEARIAGDHRPYHVAIADALAAARAWFGIAVLIDIHSMPALGGADPAQLVLGDRFGRSAATRIVAPLARAAQDAGLRVAFNAPYAGGHILDRHADPAAGIHAVQLEFDRTLYLDGATLMPNAGAAALADTLRTMLDAVRAEALSTATMPAAAE</sequence>
<gene>
    <name evidence="1" type="ORF">FBR43_03660</name>
</gene>
<dbReference type="SUPFAM" id="SSF53187">
    <property type="entry name" value="Zn-dependent exopeptidases"/>
    <property type="match status" value="1"/>
</dbReference>
<dbReference type="Pfam" id="PF05013">
    <property type="entry name" value="FGase"/>
    <property type="match status" value="1"/>
</dbReference>
<proteinExistence type="predicted"/>
<dbReference type="GO" id="GO:0016787">
    <property type="term" value="F:hydrolase activity"/>
    <property type="evidence" value="ECO:0007669"/>
    <property type="project" value="UniProtKB-KW"/>
</dbReference>
<evidence type="ECO:0000313" key="1">
    <source>
        <dbReference type="EMBL" id="TKD49957.1"/>
    </source>
</evidence>
<accession>A0A4U1KZV0</accession>
<evidence type="ECO:0000313" key="2">
    <source>
        <dbReference type="Proteomes" id="UP000309138"/>
    </source>
</evidence>
<dbReference type="Proteomes" id="UP000309138">
    <property type="component" value="Unassembled WGS sequence"/>
</dbReference>
<organism evidence="1 2">
    <name type="scientific">Sphingomonas baiyangensis</name>
    <dbReference type="NCBI Taxonomy" id="2572576"/>
    <lineage>
        <taxon>Bacteria</taxon>
        <taxon>Pseudomonadati</taxon>
        <taxon>Pseudomonadota</taxon>
        <taxon>Alphaproteobacteria</taxon>
        <taxon>Sphingomonadales</taxon>
        <taxon>Sphingomonadaceae</taxon>
        <taxon>Sphingomonas</taxon>
    </lineage>
</organism>
<dbReference type="InterPro" id="IPR007709">
    <property type="entry name" value="N-FG_amidohydro"/>
</dbReference>